<dbReference type="HAMAP" id="MF_01334">
    <property type="entry name" value="Ribosomal_bL25_CTC"/>
    <property type="match status" value="1"/>
</dbReference>
<evidence type="ECO:0000256" key="4">
    <source>
        <dbReference type="ARBA" id="ARBA00023274"/>
    </source>
</evidence>
<dbReference type="AlphaFoldDB" id="A0A3B0WGK3"/>
<dbReference type="EMBL" id="UOFE01000017">
    <property type="protein sequence ID" value="VAW51483.1"/>
    <property type="molecule type" value="Genomic_DNA"/>
</dbReference>
<dbReference type="InterPro" id="IPR001021">
    <property type="entry name" value="Ribosomal_bL25_long"/>
</dbReference>
<dbReference type="InterPro" id="IPR020930">
    <property type="entry name" value="Ribosomal_uL5_bac-type"/>
</dbReference>
<evidence type="ECO:0000256" key="5">
    <source>
        <dbReference type="SAM" id="MobiDB-lite"/>
    </source>
</evidence>
<evidence type="ECO:0000256" key="1">
    <source>
        <dbReference type="ARBA" id="ARBA00022730"/>
    </source>
</evidence>
<gene>
    <name evidence="8" type="ORF">MNBD_GAMMA05-2079</name>
</gene>
<keyword evidence="4" id="KW-0687">Ribonucleoprotein</keyword>
<dbReference type="PANTHER" id="PTHR33284">
    <property type="entry name" value="RIBOSOMAL PROTEIN L25/GLN-TRNA SYNTHETASE, ANTI-CODON-BINDING DOMAIN-CONTAINING PROTEIN"/>
    <property type="match status" value="1"/>
</dbReference>
<dbReference type="Pfam" id="PF01386">
    <property type="entry name" value="Ribosomal_L25p"/>
    <property type="match status" value="1"/>
</dbReference>
<sequence>MSIELNATLREDQGKGASRRLRHTNQFPAVVYGSGKEPVSITLLQKDVKHKLPDESFYSQVLDLKIDGKSENVLIRDIQHHPYKLEVMHMDFIRVDMNKVVHVYSQLHFSGEDVSPGAKTEDGVINHVITEVEVVCLPKDIPEFIAVDLSEMHVGDIIHLSDLKLPEGVEVLALKLGEEHDTAVVGMHIRKVVEEVEDEAPEAPDAPASEGDEAAEEGGDSE</sequence>
<dbReference type="InterPro" id="IPR020057">
    <property type="entry name" value="Ribosomal_bL25_b-dom"/>
</dbReference>
<feature type="domain" description="Large ribosomal subunit protein bL25 L25" evidence="6">
    <location>
        <begin position="5"/>
        <end position="92"/>
    </location>
</feature>
<dbReference type="InterPro" id="IPR020056">
    <property type="entry name" value="Rbsml_bL25/Gln-tRNA_synth_N"/>
</dbReference>
<dbReference type="Gene3D" id="2.170.120.20">
    <property type="entry name" value="Ribosomal protein L25, beta domain"/>
    <property type="match status" value="1"/>
</dbReference>
<evidence type="ECO:0000259" key="7">
    <source>
        <dbReference type="Pfam" id="PF14693"/>
    </source>
</evidence>
<dbReference type="NCBIfam" id="TIGR00731">
    <property type="entry name" value="bL25_bact_ctc"/>
    <property type="match status" value="1"/>
</dbReference>
<evidence type="ECO:0000256" key="3">
    <source>
        <dbReference type="ARBA" id="ARBA00022980"/>
    </source>
</evidence>
<evidence type="ECO:0000256" key="2">
    <source>
        <dbReference type="ARBA" id="ARBA00022884"/>
    </source>
</evidence>
<dbReference type="GO" id="GO:0022625">
    <property type="term" value="C:cytosolic large ribosomal subunit"/>
    <property type="evidence" value="ECO:0007669"/>
    <property type="project" value="TreeGrafter"/>
</dbReference>
<dbReference type="FunFam" id="2.40.240.10:FF:000002">
    <property type="entry name" value="50S ribosomal protein L25"/>
    <property type="match status" value="1"/>
</dbReference>
<dbReference type="GO" id="GO:0003735">
    <property type="term" value="F:structural constituent of ribosome"/>
    <property type="evidence" value="ECO:0007669"/>
    <property type="project" value="InterPro"/>
</dbReference>
<name>A0A3B0WGK3_9ZZZZ</name>
<dbReference type="Pfam" id="PF14693">
    <property type="entry name" value="Ribosomal_TL5_C"/>
    <property type="match status" value="1"/>
</dbReference>
<evidence type="ECO:0000313" key="8">
    <source>
        <dbReference type="EMBL" id="VAW51483.1"/>
    </source>
</evidence>
<dbReference type="GO" id="GO:0006412">
    <property type="term" value="P:translation"/>
    <property type="evidence" value="ECO:0007669"/>
    <property type="project" value="InterPro"/>
</dbReference>
<feature type="compositionally biased region" description="Acidic residues" evidence="5">
    <location>
        <begin position="210"/>
        <end position="222"/>
    </location>
</feature>
<dbReference type="SUPFAM" id="SSF50715">
    <property type="entry name" value="Ribosomal protein L25-like"/>
    <property type="match status" value="1"/>
</dbReference>
<protein>
    <submittedName>
        <fullName evidence="8">LSU ribosomal protein L25p</fullName>
    </submittedName>
</protein>
<accession>A0A3B0WGK3</accession>
<keyword evidence="1" id="KW-0699">rRNA-binding</keyword>
<dbReference type="InterPro" id="IPR011035">
    <property type="entry name" value="Ribosomal_bL25/Gln-tRNA_synth"/>
</dbReference>
<keyword evidence="2" id="KW-0694">RNA-binding</keyword>
<dbReference type="NCBIfam" id="NF004612">
    <property type="entry name" value="PRK05943.1"/>
    <property type="match status" value="1"/>
</dbReference>
<dbReference type="HAMAP" id="MF_01336">
    <property type="entry name" value="Ribosomal_bL25"/>
    <property type="match status" value="1"/>
</dbReference>
<dbReference type="NCBIfam" id="NF004128">
    <property type="entry name" value="PRK05618.1-2"/>
    <property type="match status" value="1"/>
</dbReference>
<reference evidence="8" key="1">
    <citation type="submission" date="2018-06" db="EMBL/GenBank/DDBJ databases">
        <authorList>
            <person name="Zhirakovskaya E."/>
        </authorList>
    </citation>
    <scope>NUCLEOTIDE SEQUENCE</scope>
</reference>
<dbReference type="Gene3D" id="2.40.240.10">
    <property type="entry name" value="Ribosomal Protein L25, Chain P"/>
    <property type="match status" value="1"/>
</dbReference>
<evidence type="ECO:0000259" key="6">
    <source>
        <dbReference type="Pfam" id="PF01386"/>
    </source>
</evidence>
<feature type="region of interest" description="Disordered" evidence="5">
    <location>
        <begin position="1"/>
        <end position="20"/>
    </location>
</feature>
<dbReference type="InterPro" id="IPR020055">
    <property type="entry name" value="Ribosomal_bL25_short"/>
</dbReference>
<dbReference type="GO" id="GO:0008097">
    <property type="term" value="F:5S rRNA binding"/>
    <property type="evidence" value="ECO:0007669"/>
    <property type="project" value="InterPro"/>
</dbReference>
<dbReference type="PANTHER" id="PTHR33284:SF1">
    <property type="entry name" value="RIBOSOMAL PROTEIN L25_GLN-TRNA SYNTHETASE, ANTI-CODON-BINDING DOMAIN-CONTAINING PROTEIN"/>
    <property type="match status" value="1"/>
</dbReference>
<dbReference type="InterPro" id="IPR037121">
    <property type="entry name" value="Ribosomal_bL25_C"/>
</dbReference>
<organism evidence="8">
    <name type="scientific">hydrothermal vent metagenome</name>
    <dbReference type="NCBI Taxonomy" id="652676"/>
    <lineage>
        <taxon>unclassified sequences</taxon>
        <taxon>metagenomes</taxon>
        <taxon>ecological metagenomes</taxon>
    </lineage>
</organism>
<keyword evidence="3 8" id="KW-0689">Ribosomal protein</keyword>
<dbReference type="NCBIfam" id="NF004130">
    <property type="entry name" value="PRK05618.1-5"/>
    <property type="match status" value="1"/>
</dbReference>
<feature type="region of interest" description="Disordered" evidence="5">
    <location>
        <begin position="195"/>
        <end position="222"/>
    </location>
</feature>
<proteinExistence type="inferred from homology"/>
<dbReference type="InterPro" id="IPR029751">
    <property type="entry name" value="Ribosomal_L25_dom"/>
</dbReference>
<dbReference type="CDD" id="cd00495">
    <property type="entry name" value="Ribosomal_L25_TL5_CTC"/>
    <property type="match status" value="1"/>
</dbReference>
<feature type="domain" description="Large ribosomal subunit protein bL25 beta" evidence="7">
    <location>
        <begin position="101"/>
        <end position="185"/>
    </location>
</feature>